<dbReference type="OrthoDB" id="1523976at2759"/>
<feature type="domain" description="KIB1-4 beta-propeller" evidence="1">
    <location>
        <begin position="4"/>
        <end position="265"/>
    </location>
</feature>
<dbReference type="EMBL" id="JACGCM010001976">
    <property type="protein sequence ID" value="KAF6146422.1"/>
    <property type="molecule type" value="Genomic_DNA"/>
</dbReference>
<name>A0A7J7LV57_9MAGN</name>
<keyword evidence="3" id="KW-1185">Reference proteome</keyword>
<dbReference type="InterPro" id="IPR005174">
    <property type="entry name" value="KIB1-4_b-propeller"/>
</dbReference>
<protein>
    <recommendedName>
        <fullName evidence="1">KIB1-4 beta-propeller domain-containing protein</fullName>
    </recommendedName>
</protein>
<dbReference type="Proteomes" id="UP000541444">
    <property type="component" value="Unassembled WGS sequence"/>
</dbReference>
<evidence type="ECO:0000259" key="1">
    <source>
        <dbReference type="Pfam" id="PF03478"/>
    </source>
</evidence>
<reference evidence="2 3" key="1">
    <citation type="journal article" date="2020" name="IScience">
        <title>Genome Sequencing of the Endangered Kingdonia uniflora (Circaeasteraceae, Ranunculales) Reveals Potential Mechanisms of Evolutionary Specialization.</title>
        <authorList>
            <person name="Sun Y."/>
            <person name="Deng T."/>
            <person name="Zhang A."/>
            <person name="Moore M.J."/>
            <person name="Landis J.B."/>
            <person name="Lin N."/>
            <person name="Zhang H."/>
            <person name="Zhang X."/>
            <person name="Huang J."/>
            <person name="Zhang X."/>
            <person name="Sun H."/>
            <person name="Wang H."/>
        </authorList>
    </citation>
    <scope>NUCLEOTIDE SEQUENCE [LARGE SCALE GENOMIC DNA]</scope>
    <source>
        <strain evidence="2">TB1705</strain>
        <tissue evidence="2">Leaf</tissue>
    </source>
</reference>
<evidence type="ECO:0000313" key="2">
    <source>
        <dbReference type="EMBL" id="KAF6146422.1"/>
    </source>
</evidence>
<accession>A0A7J7LV57</accession>
<evidence type="ECO:0000313" key="3">
    <source>
        <dbReference type="Proteomes" id="UP000541444"/>
    </source>
</evidence>
<comment type="caution">
    <text evidence="2">The sequence shown here is derived from an EMBL/GenBank/DDBJ whole genome shotgun (WGS) entry which is preliminary data.</text>
</comment>
<sequence>MSPTISLFNPISGSQINLPPMTTIPEVVDFRPSIVGKEYLYRLYTGSVKPRSSSFLRNVMRKVVLSTSPTDDNCIAMAIQGDISTLAFCRLGDKRWTVFGDDEDGYRRGYRDIIFFKGKFYTISADRKVQVCDLGASPSIITIKPPTIVGMGVCNQVYLVEMCGQLLMVARHLHTPPPDIHKDRLNYYLTNVFEVFRLRLKQGKQRWAKVDSLGDYMLFLGRNQSFSLPAREYPGSKANCIYFTDDYSDHPNLVKIGGHDMGVFDMETGRTKLLPCYPNKTWLLLPEPLWFTPSQN</sequence>
<dbReference type="InterPro" id="IPR050942">
    <property type="entry name" value="F-box_BR-signaling"/>
</dbReference>
<dbReference type="AlphaFoldDB" id="A0A7J7LV57"/>
<proteinExistence type="predicted"/>
<dbReference type="Pfam" id="PF03478">
    <property type="entry name" value="Beta-prop_KIB1-4"/>
    <property type="match status" value="1"/>
</dbReference>
<organism evidence="2 3">
    <name type="scientific">Kingdonia uniflora</name>
    <dbReference type="NCBI Taxonomy" id="39325"/>
    <lineage>
        <taxon>Eukaryota</taxon>
        <taxon>Viridiplantae</taxon>
        <taxon>Streptophyta</taxon>
        <taxon>Embryophyta</taxon>
        <taxon>Tracheophyta</taxon>
        <taxon>Spermatophyta</taxon>
        <taxon>Magnoliopsida</taxon>
        <taxon>Ranunculales</taxon>
        <taxon>Circaeasteraceae</taxon>
        <taxon>Kingdonia</taxon>
    </lineage>
</organism>
<dbReference type="PANTHER" id="PTHR44259">
    <property type="entry name" value="OS07G0183000 PROTEIN-RELATED"/>
    <property type="match status" value="1"/>
</dbReference>
<gene>
    <name evidence="2" type="ORF">GIB67_037722</name>
</gene>